<evidence type="ECO:0000313" key="2">
    <source>
        <dbReference type="Proteomes" id="UP001281003"/>
    </source>
</evidence>
<dbReference type="Proteomes" id="UP001281003">
    <property type="component" value="Unassembled WGS sequence"/>
</dbReference>
<name>A0AAE0PGI0_SORBR</name>
<protein>
    <submittedName>
        <fullName evidence="1">Uncharacterized protein</fullName>
    </submittedName>
</protein>
<gene>
    <name evidence="1" type="ORF">B0T20DRAFT_349114</name>
</gene>
<keyword evidence="2" id="KW-1185">Reference proteome</keyword>
<proteinExistence type="predicted"/>
<dbReference type="AlphaFoldDB" id="A0AAE0PGI0"/>
<accession>A0AAE0PGI0</accession>
<dbReference type="EMBL" id="JAUTDP010000004">
    <property type="protein sequence ID" value="KAK3399571.1"/>
    <property type="molecule type" value="Genomic_DNA"/>
</dbReference>
<reference evidence="1" key="1">
    <citation type="journal article" date="2023" name="Mol. Phylogenet. Evol.">
        <title>Genome-scale phylogeny and comparative genomics of the fungal order Sordariales.</title>
        <authorList>
            <person name="Hensen N."/>
            <person name="Bonometti L."/>
            <person name="Westerberg I."/>
            <person name="Brannstrom I.O."/>
            <person name="Guillou S."/>
            <person name="Cros-Aarteil S."/>
            <person name="Calhoun S."/>
            <person name="Haridas S."/>
            <person name="Kuo A."/>
            <person name="Mondo S."/>
            <person name="Pangilinan J."/>
            <person name="Riley R."/>
            <person name="LaButti K."/>
            <person name="Andreopoulos B."/>
            <person name="Lipzen A."/>
            <person name="Chen C."/>
            <person name="Yan M."/>
            <person name="Daum C."/>
            <person name="Ng V."/>
            <person name="Clum A."/>
            <person name="Steindorff A."/>
            <person name="Ohm R.A."/>
            <person name="Martin F."/>
            <person name="Silar P."/>
            <person name="Natvig D.O."/>
            <person name="Lalanne C."/>
            <person name="Gautier V."/>
            <person name="Ament-Velasquez S.L."/>
            <person name="Kruys A."/>
            <person name="Hutchinson M.I."/>
            <person name="Powell A.J."/>
            <person name="Barry K."/>
            <person name="Miller A.N."/>
            <person name="Grigoriev I.V."/>
            <person name="Debuchy R."/>
            <person name="Gladieux P."/>
            <person name="Hiltunen Thoren M."/>
            <person name="Johannesson H."/>
        </authorList>
    </citation>
    <scope>NUCLEOTIDE SEQUENCE</scope>
    <source>
        <strain evidence="1">FGSC 1904</strain>
    </source>
</reference>
<comment type="caution">
    <text evidence="1">The sequence shown here is derived from an EMBL/GenBank/DDBJ whole genome shotgun (WGS) entry which is preliminary data.</text>
</comment>
<sequence length="241" mass="27217">MSAQETYDQAKNRLKVALNVAILPDIIEREVYRRHYVEEGMDCPGSLSHGTVAWEAATLLWNWYCRESKEAGQVCPTLPLKGECETVLTEPDEGWQAFLLKREQDEEARLAAAELGQANGPRIKVEEDSDEEMPLADVLNRPPRNYHQAHSSPVAVAAHQENQARPNLGLLTYQDDLEFKCSQRNFRVIWLFVPTSEAGYRYHVFVNGTLIQVDQNEPSKDEAREAVALKALATPGIWRAA</sequence>
<reference evidence="1" key="2">
    <citation type="submission" date="2023-07" db="EMBL/GenBank/DDBJ databases">
        <authorList>
            <consortium name="Lawrence Berkeley National Laboratory"/>
            <person name="Haridas S."/>
            <person name="Hensen N."/>
            <person name="Bonometti L."/>
            <person name="Westerberg I."/>
            <person name="Brannstrom I.O."/>
            <person name="Guillou S."/>
            <person name="Cros-Aarteil S."/>
            <person name="Calhoun S."/>
            <person name="Kuo A."/>
            <person name="Mondo S."/>
            <person name="Pangilinan J."/>
            <person name="Riley R."/>
            <person name="LaButti K."/>
            <person name="Andreopoulos B."/>
            <person name="Lipzen A."/>
            <person name="Chen C."/>
            <person name="Yanf M."/>
            <person name="Daum C."/>
            <person name="Ng V."/>
            <person name="Clum A."/>
            <person name="Steindorff A."/>
            <person name="Ohm R."/>
            <person name="Martin F."/>
            <person name="Silar P."/>
            <person name="Natvig D."/>
            <person name="Lalanne C."/>
            <person name="Gautier V."/>
            <person name="Ament-velasquez S.L."/>
            <person name="Kruys A."/>
            <person name="Hutchinson M.I."/>
            <person name="Powell A.J."/>
            <person name="Barry K."/>
            <person name="Miller A.N."/>
            <person name="Grigoriev I.V."/>
            <person name="Debuchy R."/>
            <person name="Gladieux P."/>
            <person name="Thoren M.H."/>
            <person name="Johannesson H."/>
        </authorList>
    </citation>
    <scope>NUCLEOTIDE SEQUENCE</scope>
    <source>
        <strain evidence="1">FGSC 1904</strain>
    </source>
</reference>
<organism evidence="1 2">
    <name type="scientific">Sordaria brevicollis</name>
    <dbReference type="NCBI Taxonomy" id="83679"/>
    <lineage>
        <taxon>Eukaryota</taxon>
        <taxon>Fungi</taxon>
        <taxon>Dikarya</taxon>
        <taxon>Ascomycota</taxon>
        <taxon>Pezizomycotina</taxon>
        <taxon>Sordariomycetes</taxon>
        <taxon>Sordariomycetidae</taxon>
        <taxon>Sordariales</taxon>
        <taxon>Sordariaceae</taxon>
        <taxon>Sordaria</taxon>
    </lineage>
</organism>
<evidence type="ECO:0000313" key="1">
    <source>
        <dbReference type="EMBL" id="KAK3399571.1"/>
    </source>
</evidence>